<dbReference type="InterPro" id="IPR050768">
    <property type="entry name" value="UPF0353/GerABKA_families"/>
</dbReference>
<evidence type="ECO:0000256" key="3">
    <source>
        <dbReference type="ARBA" id="ARBA00022989"/>
    </source>
</evidence>
<protein>
    <recommendedName>
        <fullName evidence="6">VWFA domain-containing protein</fullName>
    </recommendedName>
</protein>
<keyword evidence="3 5" id="KW-1133">Transmembrane helix</keyword>
<proteinExistence type="predicted"/>
<evidence type="ECO:0000256" key="5">
    <source>
        <dbReference type="SAM" id="Phobius"/>
    </source>
</evidence>
<dbReference type="EMBL" id="AP018694">
    <property type="protein sequence ID" value="BBE19409.1"/>
    <property type="molecule type" value="Genomic_DNA"/>
</dbReference>
<reference evidence="7" key="1">
    <citation type="journal article" date="2020" name="Int. J. Syst. Evol. Microbiol.">
        <title>Aquipluma nitroreducens gen. nov. sp. nov., a novel facultatively anaerobic bacterium isolated from a freshwater lake.</title>
        <authorList>
            <person name="Watanabe M."/>
            <person name="Kojima H."/>
            <person name="Fukui M."/>
        </authorList>
    </citation>
    <scope>NUCLEOTIDE SEQUENCE</scope>
    <source>
        <strain evidence="7">MeG22</strain>
    </source>
</reference>
<evidence type="ECO:0000256" key="2">
    <source>
        <dbReference type="ARBA" id="ARBA00022692"/>
    </source>
</evidence>
<feature type="domain" description="VWFA" evidence="6">
    <location>
        <begin position="91"/>
        <end position="289"/>
    </location>
</feature>
<dbReference type="PANTHER" id="PTHR22550:SF5">
    <property type="entry name" value="LEUCINE ZIPPER PROTEIN 4"/>
    <property type="match status" value="1"/>
</dbReference>
<evidence type="ECO:0000313" key="8">
    <source>
        <dbReference type="Proteomes" id="UP001193389"/>
    </source>
</evidence>
<dbReference type="InterPro" id="IPR002035">
    <property type="entry name" value="VWF_A"/>
</dbReference>
<evidence type="ECO:0000256" key="4">
    <source>
        <dbReference type="ARBA" id="ARBA00023136"/>
    </source>
</evidence>
<dbReference type="Gene3D" id="3.40.50.410">
    <property type="entry name" value="von Willebrand factor, type A domain"/>
    <property type="match status" value="1"/>
</dbReference>
<evidence type="ECO:0000256" key="1">
    <source>
        <dbReference type="ARBA" id="ARBA00022475"/>
    </source>
</evidence>
<dbReference type="SUPFAM" id="SSF53300">
    <property type="entry name" value="vWA-like"/>
    <property type="match status" value="1"/>
</dbReference>
<dbReference type="RefSeq" id="WP_318347652.1">
    <property type="nucleotide sequence ID" value="NZ_AP018694.1"/>
</dbReference>
<feature type="transmembrane region" description="Helical" evidence="5">
    <location>
        <begin position="6"/>
        <end position="25"/>
    </location>
</feature>
<gene>
    <name evidence="7" type="ORF">AQPE_3594</name>
</gene>
<dbReference type="InterPro" id="IPR024163">
    <property type="entry name" value="Aerotolerance_reg_N"/>
</dbReference>
<evidence type="ECO:0000259" key="6">
    <source>
        <dbReference type="PROSITE" id="PS50234"/>
    </source>
</evidence>
<keyword evidence="2 5" id="KW-0812">Transmembrane</keyword>
<evidence type="ECO:0000313" key="7">
    <source>
        <dbReference type="EMBL" id="BBE19409.1"/>
    </source>
</evidence>
<feature type="transmembrane region" description="Helical" evidence="5">
    <location>
        <begin position="309"/>
        <end position="327"/>
    </location>
</feature>
<keyword evidence="4 5" id="KW-0472">Membrane</keyword>
<dbReference type="KEGG" id="anf:AQPE_3594"/>
<sequence length="344" mass="38361">MFRIANPEYLYALLLIPVMIVFFWYSRMKRKKALASFGQKEIMSILMPNASTGRPILKFIVLLMALTSIIIGIARPQFGSKLKTEKRKGIELMIALDVSNSMMSEDIQPNRLERAKRAISQLVDKLSNDKIGLIVFAGDAYTQLPITADYVSAKLFLNSISPDMVPTQGTAIGAAIQLGIKSFSPTFEGSKAMIIITDGENHEDDAIGAATEAAKKGIVVYTIGMGSPEGGPIPEFRNGQKSYRKDRQGNTIVTKLDEQMLQKIAEAGKGAYIRANNAQVGLNNLLSEVNKMEKSELETQTYADYDDKFQYFIGLGLFLILLDYLILERKNKYLKNFKLFGERK</sequence>
<dbReference type="AlphaFoldDB" id="A0A5K7SD55"/>
<organism evidence="7 8">
    <name type="scientific">Aquipluma nitroreducens</name>
    <dbReference type="NCBI Taxonomy" id="2010828"/>
    <lineage>
        <taxon>Bacteria</taxon>
        <taxon>Pseudomonadati</taxon>
        <taxon>Bacteroidota</taxon>
        <taxon>Bacteroidia</taxon>
        <taxon>Marinilabiliales</taxon>
        <taxon>Prolixibacteraceae</taxon>
        <taxon>Aquipluma</taxon>
    </lineage>
</organism>
<keyword evidence="1" id="KW-1003">Cell membrane</keyword>
<dbReference type="Pfam" id="PF07584">
    <property type="entry name" value="BatA"/>
    <property type="match status" value="1"/>
</dbReference>
<dbReference type="PANTHER" id="PTHR22550">
    <property type="entry name" value="SPORE GERMINATION PROTEIN"/>
    <property type="match status" value="1"/>
</dbReference>
<dbReference type="SMART" id="SM00327">
    <property type="entry name" value="VWA"/>
    <property type="match status" value="1"/>
</dbReference>
<dbReference type="PROSITE" id="PS50234">
    <property type="entry name" value="VWFA"/>
    <property type="match status" value="1"/>
</dbReference>
<dbReference type="InterPro" id="IPR036465">
    <property type="entry name" value="vWFA_dom_sf"/>
</dbReference>
<keyword evidence="8" id="KW-1185">Reference proteome</keyword>
<name>A0A5K7SD55_9BACT</name>
<accession>A0A5K7SD55</accession>
<feature type="transmembrane region" description="Helical" evidence="5">
    <location>
        <begin position="56"/>
        <end position="74"/>
    </location>
</feature>
<dbReference type="Proteomes" id="UP001193389">
    <property type="component" value="Chromosome"/>
</dbReference>
<dbReference type="Pfam" id="PF00092">
    <property type="entry name" value="VWA"/>
    <property type="match status" value="1"/>
</dbReference>